<reference evidence="1 2" key="1">
    <citation type="submission" date="2018-08" db="EMBL/GenBank/DDBJ databases">
        <title>Genome and evolution of the arbuscular mycorrhizal fungus Diversispora epigaea (formerly Glomus versiforme) and its bacterial endosymbionts.</title>
        <authorList>
            <person name="Sun X."/>
            <person name="Fei Z."/>
            <person name="Harrison M."/>
        </authorList>
    </citation>
    <scope>NUCLEOTIDE SEQUENCE [LARGE SCALE GENOMIC DNA]</scope>
    <source>
        <strain evidence="1 2">IT104</strain>
    </source>
</reference>
<dbReference type="OrthoDB" id="2407108at2759"/>
<organism evidence="1 2">
    <name type="scientific">Diversispora epigaea</name>
    <dbReference type="NCBI Taxonomy" id="1348612"/>
    <lineage>
        <taxon>Eukaryota</taxon>
        <taxon>Fungi</taxon>
        <taxon>Fungi incertae sedis</taxon>
        <taxon>Mucoromycota</taxon>
        <taxon>Glomeromycotina</taxon>
        <taxon>Glomeromycetes</taxon>
        <taxon>Diversisporales</taxon>
        <taxon>Diversisporaceae</taxon>
        <taxon>Diversispora</taxon>
    </lineage>
</organism>
<evidence type="ECO:0000313" key="1">
    <source>
        <dbReference type="EMBL" id="RHZ81250.1"/>
    </source>
</evidence>
<proteinExistence type="predicted"/>
<gene>
    <name evidence="1" type="ORF">Glove_122g55</name>
</gene>
<dbReference type="AlphaFoldDB" id="A0A397J8Z5"/>
<dbReference type="STRING" id="1348612.A0A397J8Z5"/>
<dbReference type="EMBL" id="PQFF01000114">
    <property type="protein sequence ID" value="RHZ81250.1"/>
    <property type="molecule type" value="Genomic_DNA"/>
</dbReference>
<dbReference type="Proteomes" id="UP000266861">
    <property type="component" value="Unassembled WGS sequence"/>
</dbReference>
<evidence type="ECO:0000313" key="2">
    <source>
        <dbReference type="Proteomes" id="UP000266861"/>
    </source>
</evidence>
<evidence type="ECO:0008006" key="3">
    <source>
        <dbReference type="Google" id="ProtNLM"/>
    </source>
</evidence>
<sequence length="1040" mass="121404">MPKHRSITVSLIDIGTLIEDLHYGPYSRFWWKLINQENAIHFPLRIGQKTKTCLNNHDFFVTIVVGNKENSMLPGYLCKCNNYIGQIENDPSKAISLAYAQIFKNETRFSGPLVLGWQDDNIIQQLSSDVLFTPTEILIDSLKIFVYGIGASSDENWRNAGFGYKSSLIHKYGNNRQAIYISQIDDEKCILDIYQDNQIKKRFEGETPNDVWKNSGQIKKYDGNQLFGLENSLIQNIIQQHKIPTCTSKEWDNVIIMEQLYRYHLKRRTIASINWHQFFLNWLNQDNPIIELYSQLQYIYPKNYKFSNREIRAWQAMLRAAGSYNITPWTNAESEYQFWTKSSQSERECAILKQLNQMRFLVSTPIHMPNSTRTFWNCFKTALDNNKKNCDGKRRILSIIADKFTYAELKSNLNVGNHTIFESRKHARINGYGAPPLIKSIISHTDNKTGLPVLYLQDHKQALWKKFHELYPDGMHRTSFMMRLNGERFQYKEDLGGLCMTCNECGYLIFVEIEKIIDTNIIDPNVRKELINESQILRRYLRKDFSKQLQIDDLGNAIHNPCISHCLQYAFGNCNQSHPEICQNCENLLDFFAKLHNYLDVIHYQTLEEYQKQLVSFMSHHARKSYLNAQLNSKLLQLDLDGALLIVDYKMKILPKSARETKSEFFGKRGWSLHSILIYTKDPETNNLDIQTYDHWSNDTKQDAWFTASSLHSVIEILEKKPKWITIISDNGPHYHNTELMIILSYWKEWYDISIKNWTFLEAGEAKTIIDSHHAQITHAIKRYVKLGHDITSGENIEDAIKDLAGTHVAHIQPDRSQDQNINKKLGTIQGITNWAEWTWPNDEDDIGYIYGRALPGFGTWNKFSPHKIQKISKERVFVKPNPMITQHTKSNKSWTMSIVEKKDNTKNNELDAEIIDKDTEIIDLQNHMSMNIIPESKSHKTFYKGWALKENQKNRTSVKRIIPEIKALLECMFHTGTANPRQKMSAQEMREELLLRESRGEINIDDIPKESTIANWITTFSRKWKQSMALRNIEEAEKE</sequence>
<protein>
    <recommendedName>
        <fullName evidence="3">Integrase catalytic domain-containing protein</fullName>
    </recommendedName>
</protein>
<keyword evidence="2" id="KW-1185">Reference proteome</keyword>
<comment type="caution">
    <text evidence="1">The sequence shown here is derived from an EMBL/GenBank/DDBJ whole genome shotgun (WGS) entry which is preliminary data.</text>
</comment>
<name>A0A397J8Z5_9GLOM</name>
<accession>A0A397J8Z5</accession>